<accession>A0A1I1R2N8</accession>
<gene>
    <name evidence="2" type="ORF">SAMN05660831_01241</name>
</gene>
<proteinExistence type="predicted"/>
<dbReference type="AlphaFoldDB" id="A0A1I1R2N8"/>
<dbReference type="NCBIfam" id="NF041023">
    <property type="entry name" value="PP0621_fam"/>
    <property type="match status" value="1"/>
</dbReference>
<dbReference type="OrthoDB" id="9814432at2"/>
<evidence type="ECO:0000313" key="2">
    <source>
        <dbReference type="EMBL" id="SFD24520.1"/>
    </source>
</evidence>
<feature type="region of interest" description="Disordered" evidence="1">
    <location>
        <begin position="28"/>
        <end position="57"/>
    </location>
</feature>
<evidence type="ECO:0008006" key="4">
    <source>
        <dbReference type="Google" id="ProtNLM"/>
    </source>
</evidence>
<dbReference type="Proteomes" id="UP000198611">
    <property type="component" value="Unassembled WGS sequence"/>
</dbReference>
<dbReference type="RefSeq" id="WP_093427899.1">
    <property type="nucleotide sequence ID" value="NZ_FOMJ01000003.1"/>
</dbReference>
<protein>
    <recommendedName>
        <fullName evidence="4">MYND finger</fullName>
    </recommendedName>
</protein>
<sequence>MNGIRLILLAVAVAIAWRLFKNWRARRAVDSPDRPKQTRDQRRDRQGTGSGQKGIDTIRCDHCGTHVPVGRELRAHGRTWCSRECRDADREKSDRD</sequence>
<evidence type="ECO:0000313" key="3">
    <source>
        <dbReference type="Proteomes" id="UP000198611"/>
    </source>
</evidence>
<dbReference type="EMBL" id="FOMJ01000003">
    <property type="protein sequence ID" value="SFD24520.1"/>
    <property type="molecule type" value="Genomic_DNA"/>
</dbReference>
<keyword evidence="3" id="KW-1185">Reference proteome</keyword>
<organism evidence="2 3">
    <name type="scientific">Thiohalospira halophila DSM 15071</name>
    <dbReference type="NCBI Taxonomy" id="1123397"/>
    <lineage>
        <taxon>Bacteria</taxon>
        <taxon>Pseudomonadati</taxon>
        <taxon>Pseudomonadota</taxon>
        <taxon>Gammaproteobacteria</taxon>
        <taxon>Thiohalospirales</taxon>
        <taxon>Thiohalospiraceae</taxon>
        <taxon>Thiohalospira</taxon>
    </lineage>
</organism>
<dbReference type="STRING" id="1123397.SAMN05660831_01241"/>
<reference evidence="2 3" key="1">
    <citation type="submission" date="2016-10" db="EMBL/GenBank/DDBJ databases">
        <authorList>
            <person name="de Groot N.N."/>
        </authorList>
    </citation>
    <scope>NUCLEOTIDE SEQUENCE [LARGE SCALE GENOMIC DNA]</scope>
    <source>
        <strain evidence="2 3">HL3</strain>
    </source>
</reference>
<name>A0A1I1R2N8_9GAMM</name>
<evidence type="ECO:0000256" key="1">
    <source>
        <dbReference type="SAM" id="MobiDB-lite"/>
    </source>
</evidence>
<dbReference type="InterPro" id="IPR049708">
    <property type="entry name" value="PP0621-like"/>
</dbReference>
<feature type="compositionally biased region" description="Basic and acidic residues" evidence="1">
    <location>
        <begin position="28"/>
        <end position="46"/>
    </location>
</feature>